<evidence type="ECO:0000256" key="1">
    <source>
        <dbReference type="ARBA" id="ARBA00004123"/>
    </source>
</evidence>
<feature type="compositionally biased region" description="Basic and acidic residues" evidence="9">
    <location>
        <begin position="152"/>
        <end position="172"/>
    </location>
</feature>
<dbReference type="PANTHER" id="PTHR23234:SF8">
    <property type="entry name" value="C2H2-TYPE DOMAIN-CONTAINING PROTEIN"/>
    <property type="match status" value="1"/>
</dbReference>
<dbReference type="Ensembl" id="ENSVKKT00000019932.1">
    <property type="protein sequence ID" value="ENSVKKP00000019454.1"/>
    <property type="gene ID" value="ENSVKKG00000013188.1"/>
</dbReference>
<feature type="domain" description="C2H2-type" evidence="10">
    <location>
        <begin position="420"/>
        <end position="447"/>
    </location>
</feature>
<dbReference type="GO" id="GO:0005634">
    <property type="term" value="C:nucleus"/>
    <property type="evidence" value="ECO:0007669"/>
    <property type="project" value="UniProtKB-SubCell"/>
</dbReference>
<dbReference type="GO" id="GO:0008270">
    <property type="term" value="F:zinc ion binding"/>
    <property type="evidence" value="ECO:0007669"/>
    <property type="project" value="UniProtKB-KW"/>
</dbReference>
<evidence type="ECO:0000313" key="12">
    <source>
        <dbReference type="Proteomes" id="UP000694545"/>
    </source>
</evidence>
<dbReference type="Proteomes" id="UP000694545">
    <property type="component" value="Unplaced"/>
</dbReference>
<keyword evidence="7" id="KW-0539">Nucleus</keyword>
<name>A0A8D2LAQ2_VARKO</name>
<dbReference type="FunFam" id="3.30.160.60:FF:001344">
    <property type="entry name" value="Zinc finger protein 16 like"/>
    <property type="match status" value="1"/>
</dbReference>
<evidence type="ECO:0000256" key="4">
    <source>
        <dbReference type="ARBA" id="ARBA00022737"/>
    </source>
</evidence>
<dbReference type="Pfam" id="PF00096">
    <property type="entry name" value="zf-C2H2"/>
    <property type="match status" value="6"/>
</dbReference>
<evidence type="ECO:0000256" key="8">
    <source>
        <dbReference type="PROSITE-ProRule" id="PRU00042"/>
    </source>
</evidence>
<proteinExistence type="inferred from homology"/>
<feature type="compositionally biased region" description="Basic and acidic residues" evidence="9">
    <location>
        <begin position="222"/>
        <end position="231"/>
    </location>
</feature>
<evidence type="ECO:0000256" key="3">
    <source>
        <dbReference type="ARBA" id="ARBA00022723"/>
    </source>
</evidence>
<comment type="subcellular location">
    <subcellularLocation>
        <location evidence="1">Nucleus</location>
    </subcellularLocation>
</comment>
<dbReference type="AlphaFoldDB" id="A0A8D2LAQ2"/>
<feature type="domain" description="C2H2-type" evidence="10">
    <location>
        <begin position="504"/>
        <end position="531"/>
    </location>
</feature>
<feature type="region of interest" description="Disordered" evidence="9">
    <location>
        <begin position="152"/>
        <end position="240"/>
    </location>
</feature>
<dbReference type="PANTHER" id="PTHR23234">
    <property type="entry name" value="ZNF44 PROTEIN"/>
    <property type="match status" value="1"/>
</dbReference>
<protein>
    <recommendedName>
        <fullName evidence="10">C2H2-type domain-containing protein</fullName>
    </recommendedName>
</protein>
<feature type="domain" description="C2H2-type" evidence="10">
    <location>
        <begin position="476"/>
        <end position="503"/>
    </location>
</feature>
<feature type="domain" description="C2H2-type" evidence="10">
    <location>
        <begin position="364"/>
        <end position="391"/>
    </location>
</feature>
<dbReference type="FunFam" id="3.30.160.60:FF:000806">
    <property type="entry name" value="Zinc finger protein"/>
    <property type="match status" value="1"/>
</dbReference>
<evidence type="ECO:0000256" key="7">
    <source>
        <dbReference type="ARBA" id="ARBA00023242"/>
    </source>
</evidence>
<keyword evidence="6" id="KW-0862">Zinc</keyword>
<dbReference type="InterPro" id="IPR036236">
    <property type="entry name" value="Znf_C2H2_sf"/>
</dbReference>
<dbReference type="InterPro" id="IPR050758">
    <property type="entry name" value="Znf_C2H2-type"/>
</dbReference>
<dbReference type="PROSITE" id="PS00028">
    <property type="entry name" value="ZINC_FINGER_C2H2_1"/>
    <property type="match status" value="8"/>
</dbReference>
<dbReference type="InterPro" id="IPR013087">
    <property type="entry name" value="Znf_C2H2_type"/>
</dbReference>
<keyword evidence="4" id="KW-0677">Repeat</keyword>
<evidence type="ECO:0000256" key="5">
    <source>
        <dbReference type="ARBA" id="ARBA00022771"/>
    </source>
</evidence>
<evidence type="ECO:0000256" key="9">
    <source>
        <dbReference type="SAM" id="MobiDB-lite"/>
    </source>
</evidence>
<evidence type="ECO:0000313" key="11">
    <source>
        <dbReference type="Ensembl" id="ENSVKKP00000019454.1"/>
    </source>
</evidence>
<feature type="compositionally biased region" description="Polar residues" evidence="9">
    <location>
        <begin position="127"/>
        <end position="136"/>
    </location>
</feature>
<reference evidence="11" key="2">
    <citation type="submission" date="2025-09" db="UniProtKB">
        <authorList>
            <consortium name="Ensembl"/>
        </authorList>
    </citation>
    <scope>IDENTIFICATION</scope>
</reference>
<dbReference type="Gene3D" id="3.30.160.60">
    <property type="entry name" value="Classic Zinc Finger"/>
    <property type="match status" value="8"/>
</dbReference>
<keyword evidence="5 8" id="KW-0863">Zinc-finger</keyword>
<dbReference type="SUPFAM" id="SSF57667">
    <property type="entry name" value="beta-beta-alpha zinc fingers"/>
    <property type="match status" value="6"/>
</dbReference>
<feature type="domain" description="C2H2-type" evidence="10">
    <location>
        <begin position="448"/>
        <end position="475"/>
    </location>
</feature>
<evidence type="ECO:0000256" key="2">
    <source>
        <dbReference type="ARBA" id="ARBA00006991"/>
    </source>
</evidence>
<reference evidence="11" key="1">
    <citation type="submission" date="2025-08" db="UniProtKB">
        <authorList>
            <consortium name="Ensembl"/>
        </authorList>
    </citation>
    <scope>IDENTIFICATION</scope>
</reference>
<evidence type="ECO:0000259" key="10">
    <source>
        <dbReference type="PROSITE" id="PS50157"/>
    </source>
</evidence>
<feature type="domain" description="C2H2-type" evidence="10">
    <location>
        <begin position="392"/>
        <end position="419"/>
    </location>
</feature>
<accession>A0A8D2LAQ2</accession>
<dbReference type="FunFam" id="3.30.160.60:FF:000187">
    <property type="entry name" value="zinc finger protein 37 homolog"/>
    <property type="match status" value="1"/>
</dbReference>
<keyword evidence="12" id="KW-1185">Reference proteome</keyword>
<evidence type="ECO:0000256" key="6">
    <source>
        <dbReference type="ARBA" id="ARBA00022833"/>
    </source>
</evidence>
<dbReference type="SMART" id="SM00355">
    <property type="entry name" value="ZnF_C2H2"/>
    <property type="match status" value="8"/>
</dbReference>
<feature type="domain" description="C2H2-type" evidence="10">
    <location>
        <begin position="336"/>
        <end position="363"/>
    </location>
</feature>
<sequence length="535" mass="61116">MDLPGGKETCGLLGELKLNERSFLLQVGRQISQHPAQESVAWSHLQGDVGSSGDKKECQVKLETPRCGGKEAEGSPGTAPEMSQANILGMVELHQGAGKSNEGQEKQRAGRRSKCNELSDGPAAAISQPSNVQTRGSLPRFSKYGRRYRYRLEPDTMDTREEGVNDYDKGDCDDHDDTWPASGESLPQSAWLDHPPRRRKERSRSALSGNGEGDNLSRHQTGHPEEKHHDSNGCIKSFGHSVTPNSNRVIPSEGGADECVRLSRFLNQKEHLLDHEQGHPGEKGLECPRSEELFTFSEQEIPSGEKPYKCSQCGKCFRHNGKLMCHQRIHTGEKPYRCSQCGKCFSFLQNMKRHQRIHSGEKPYRCSQCPKCFCEKDKLKEHQRIHTGEKPYKCLECGKSFRLSTNRKEHQRIHTTEKPYKCLECGESFRWSKCLRGHQRIHTGEKPYKCPECGKNFRLSKNLREHQRIHTGEKPYKCSQCGKFFRKIQDRQRHQKTHTGEKPNKCLECGKSFRLNKNLREHQKIHTQEQPYECS</sequence>
<dbReference type="FunFam" id="3.30.160.60:FF:002061">
    <property type="entry name" value="Uncharacterized protein"/>
    <property type="match status" value="1"/>
</dbReference>
<feature type="domain" description="C2H2-type" evidence="10">
    <location>
        <begin position="308"/>
        <end position="335"/>
    </location>
</feature>
<dbReference type="FunFam" id="3.30.160.60:FF:002343">
    <property type="entry name" value="Zinc finger protein 33A"/>
    <property type="match status" value="3"/>
</dbReference>
<dbReference type="PROSITE" id="PS50157">
    <property type="entry name" value="ZINC_FINGER_C2H2_2"/>
    <property type="match status" value="8"/>
</dbReference>
<feature type="region of interest" description="Disordered" evidence="9">
    <location>
        <begin position="97"/>
        <end position="140"/>
    </location>
</feature>
<keyword evidence="3" id="KW-0479">Metal-binding</keyword>
<organism evidence="11 12">
    <name type="scientific">Varanus komodoensis</name>
    <name type="common">Komodo dragon</name>
    <dbReference type="NCBI Taxonomy" id="61221"/>
    <lineage>
        <taxon>Eukaryota</taxon>
        <taxon>Metazoa</taxon>
        <taxon>Chordata</taxon>
        <taxon>Craniata</taxon>
        <taxon>Vertebrata</taxon>
        <taxon>Euteleostomi</taxon>
        <taxon>Lepidosauria</taxon>
        <taxon>Squamata</taxon>
        <taxon>Bifurcata</taxon>
        <taxon>Unidentata</taxon>
        <taxon>Episquamata</taxon>
        <taxon>Toxicofera</taxon>
        <taxon>Anguimorpha</taxon>
        <taxon>Paleoanguimorpha</taxon>
        <taxon>Varanoidea</taxon>
        <taxon>Varanidae</taxon>
        <taxon>Varanus</taxon>
    </lineage>
</organism>
<comment type="similarity">
    <text evidence="2">Belongs to the krueppel C2H2-type zinc-finger protein family.</text>
</comment>
<dbReference type="FunFam" id="3.30.160.60:FF:000710">
    <property type="entry name" value="Zinc finger protein 768"/>
    <property type="match status" value="1"/>
</dbReference>